<evidence type="ECO:0000313" key="2">
    <source>
        <dbReference type="Proteomes" id="UP001516662"/>
    </source>
</evidence>
<keyword evidence="2" id="KW-1185">Reference proteome</keyword>
<dbReference type="InterPro" id="IPR008764">
    <property type="entry name" value="Peptidase_U57"/>
</dbReference>
<name>A0ABR9QDT5_9BACI</name>
<evidence type="ECO:0000313" key="1">
    <source>
        <dbReference type="EMBL" id="MBE4906657.1"/>
    </source>
</evidence>
<protein>
    <submittedName>
        <fullName evidence="1">Sporulation peptidase YabG</fullName>
    </submittedName>
</protein>
<dbReference type="Pfam" id="PF05582">
    <property type="entry name" value="Peptidase_U57"/>
    <property type="match status" value="1"/>
</dbReference>
<comment type="caution">
    <text evidence="1">The sequence shown here is derived from an EMBL/GenBank/DDBJ whole genome shotgun (WGS) entry which is preliminary data.</text>
</comment>
<dbReference type="PIRSF" id="PIRSF011575">
    <property type="entry name" value="YabG"/>
    <property type="match status" value="1"/>
</dbReference>
<dbReference type="RefSeq" id="WP_193534158.1">
    <property type="nucleotide sequence ID" value="NZ_JADCLJ010000005.1"/>
</dbReference>
<reference evidence="1 2" key="1">
    <citation type="submission" date="2020-10" db="EMBL/GenBank/DDBJ databases">
        <title>Bacillus sp. HD4P25, an endophyte from a halophyte.</title>
        <authorList>
            <person name="Sun J.-Q."/>
        </authorList>
    </citation>
    <scope>NUCLEOTIDE SEQUENCE [LARGE SCALE GENOMIC DNA]</scope>
    <source>
        <strain evidence="1 2">YIM 93174</strain>
    </source>
</reference>
<sequence length="293" mass="33493">MDIKVGDIVARKSYNCDLIFRVIDVKVENNGSKQAVLYGEEVRLIADSPYEDLVLVDESEQLERQKKDKDLLEKSYRLFRQDYHLIRQKNEYNATGGYSNNQDFFQIPGRVLHIDGDPLYLKKCLALYEKIGVPVYGVHCNEKEMPERVGDLIEEFRPDILVITGHDAYSKSKGKKSELKAYRHSKHFAQTVRQARRKVPHLDQLVIFAGACQSHFESLIRAGANFASSPSRVNIHALDPVYIVAKISFTPFVERINVWDVLRNTLTGDKGLGGIETRGVLRVGMPYHRLNDD</sequence>
<dbReference type="NCBIfam" id="TIGR02855">
    <property type="entry name" value="spore_yabG"/>
    <property type="match status" value="1"/>
</dbReference>
<accession>A0ABR9QDT5</accession>
<dbReference type="Proteomes" id="UP001516662">
    <property type="component" value="Unassembled WGS sequence"/>
</dbReference>
<gene>
    <name evidence="1" type="primary">yabG</name>
    <name evidence="1" type="ORF">IMZ08_01125</name>
</gene>
<organism evidence="1 2">
    <name type="scientific">Litchfieldia luteola</name>
    <dbReference type="NCBI Taxonomy" id="682179"/>
    <lineage>
        <taxon>Bacteria</taxon>
        <taxon>Bacillati</taxon>
        <taxon>Bacillota</taxon>
        <taxon>Bacilli</taxon>
        <taxon>Bacillales</taxon>
        <taxon>Bacillaceae</taxon>
        <taxon>Litchfieldia</taxon>
    </lineage>
</organism>
<proteinExistence type="predicted"/>
<dbReference type="EMBL" id="JADCLJ010000005">
    <property type="protein sequence ID" value="MBE4906657.1"/>
    <property type="molecule type" value="Genomic_DNA"/>
</dbReference>